<comment type="caution">
    <text evidence="1">The sequence shown here is derived from an EMBL/GenBank/DDBJ whole genome shotgun (WGS) entry which is preliminary data.</text>
</comment>
<proteinExistence type="predicted"/>
<keyword evidence="2" id="KW-1185">Reference proteome</keyword>
<reference evidence="1" key="1">
    <citation type="journal article" date="2023" name="Mol. Phylogenet. Evol.">
        <title>Genome-scale phylogeny and comparative genomics of the fungal order Sordariales.</title>
        <authorList>
            <person name="Hensen N."/>
            <person name="Bonometti L."/>
            <person name="Westerberg I."/>
            <person name="Brannstrom I.O."/>
            <person name="Guillou S."/>
            <person name="Cros-Aarteil S."/>
            <person name="Calhoun S."/>
            <person name="Haridas S."/>
            <person name="Kuo A."/>
            <person name="Mondo S."/>
            <person name="Pangilinan J."/>
            <person name="Riley R."/>
            <person name="LaButti K."/>
            <person name="Andreopoulos B."/>
            <person name="Lipzen A."/>
            <person name="Chen C."/>
            <person name="Yan M."/>
            <person name="Daum C."/>
            <person name="Ng V."/>
            <person name="Clum A."/>
            <person name="Steindorff A."/>
            <person name="Ohm R.A."/>
            <person name="Martin F."/>
            <person name="Silar P."/>
            <person name="Natvig D.O."/>
            <person name="Lalanne C."/>
            <person name="Gautier V."/>
            <person name="Ament-Velasquez S.L."/>
            <person name="Kruys A."/>
            <person name="Hutchinson M.I."/>
            <person name="Powell A.J."/>
            <person name="Barry K."/>
            <person name="Miller A.N."/>
            <person name="Grigoriev I.V."/>
            <person name="Debuchy R."/>
            <person name="Gladieux P."/>
            <person name="Hiltunen Thoren M."/>
            <person name="Johannesson H."/>
        </authorList>
    </citation>
    <scope>NUCLEOTIDE SEQUENCE</scope>
    <source>
        <strain evidence="1">PSN293</strain>
    </source>
</reference>
<protein>
    <submittedName>
        <fullName evidence="1">Uncharacterized protein</fullName>
    </submittedName>
</protein>
<gene>
    <name evidence="1" type="ORF">QBC37DRAFT_294714</name>
</gene>
<dbReference type="Proteomes" id="UP001301769">
    <property type="component" value="Unassembled WGS sequence"/>
</dbReference>
<dbReference type="AlphaFoldDB" id="A0AAN6XZA5"/>
<name>A0AAN6XZA5_9PEZI</name>
<sequence length="120" mass="13839">MQIHLLYLCRGVYLRSYILTPVRSTDARFPMYHGSIRWRTQKRRIEPIPNLSRADEFGAITFGDGTPETHRECATNIVTFVRHCGAESQWKEGGIDQFNRELWKAAVKAWGLPVWTANSS</sequence>
<accession>A0AAN6XZA5</accession>
<dbReference type="EMBL" id="MU858207">
    <property type="protein sequence ID" value="KAK4209366.1"/>
    <property type="molecule type" value="Genomic_DNA"/>
</dbReference>
<evidence type="ECO:0000313" key="1">
    <source>
        <dbReference type="EMBL" id="KAK4209366.1"/>
    </source>
</evidence>
<evidence type="ECO:0000313" key="2">
    <source>
        <dbReference type="Proteomes" id="UP001301769"/>
    </source>
</evidence>
<reference evidence="1" key="2">
    <citation type="submission" date="2023-05" db="EMBL/GenBank/DDBJ databases">
        <authorList>
            <consortium name="Lawrence Berkeley National Laboratory"/>
            <person name="Steindorff A."/>
            <person name="Hensen N."/>
            <person name="Bonometti L."/>
            <person name="Westerberg I."/>
            <person name="Brannstrom I.O."/>
            <person name="Guillou S."/>
            <person name="Cros-Aarteil S."/>
            <person name="Calhoun S."/>
            <person name="Haridas S."/>
            <person name="Kuo A."/>
            <person name="Mondo S."/>
            <person name="Pangilinan J."/>
            <person name="Riley R."/>
            <person name="Labutti K."/>
            <person name="Andreopoulos B."/>
            <person name="Lipzen A."/>
            <person name="Chen C."/>
            <person name="Yanf M."/>
            <person name="Daum C."/>
            <person name="Ng V."/>
            <person name="Clum A."/>
            <person name="Ohm R."/>
            <person name="Martin F."/>
            <person name="Silar P."/>
            <person name="Natvig D."/>
            <person name="Lalanne C."/>
            <person name="Gautier V."/>
            <person name="Ament-Velasquez S.L."/>
            <person name="Kruys A."/>
            <person name="Hutchinson M.I."/>
            <person name="Powell A.J."/>
            <person name="Barry K."/>
            <person name="Miller A.N."/>
            <person name="Grigoriev I.V."/>
            <person name="Debuchy R."/>
            <person name="Gladieux P."/>
            <person name="Thoren M.H."/>
            <person name="Johannesson H."/>
        </authorList>
    </citation>
    <scope>NUCLEOTIDE SEQUENCE</scope>
    <source>
        <strain evidence="1">PSN293</strain>
    </source>
</reference>
<organism evidence="1 2">
    <name type="scientific">Rhypophila decipiens</name>
    <dbReference type="NCBI Taxonomy" id="261697"/>
    <lineage>
        <taxon>Eukaryota</taxon>
        <taxon>Fungi</taxon>
        <taxon>Dikarya</taxon>
        <taxon>Ascomycota</taxon>
        <taxon>Pezizomycotina</taxon>
        <taxon>Sordariomycetes</taxon>
        <taxon>Sordariomycetidae</taxon>
        <taxon>Sordariales</taxon>
        <taxon>Naviculisporaceae</taxon>
        <taxon>Rhypophila</taxon>
    </lineage>
</organism>